<evidence type="ECO:0000313" key="2">
    <source>
        <dbReference type="Proteomes" id="UP000250235"/>
    </source>
</evidence>
<dbReference type="EMBL" id="KQ994688">
    <property type="protein sequence ID" value="KZV47745.1"/>
    <property type="molecule type" value="Genomic_DNA"/>
</dbReference>
<organism evidence="1 2">
    <name type="scientific">Dorcoceras hygrometricum</name>
    <dbReference type="NCBI Taxonomy" id="472368"/>
    <lineage>
        <taxon>Eukaryota</taxon>
        <taxon>Viridiplantae</taxon>
        <taxon>Streptophyta</taxon>
        <taxon>Embryophyta</taxon>
        <taxon>Tracheophyta</taxon>
        <taxon>Spermatophyta</taxon>
        <taxon>Magnoliopsida</taxon>
        <taxon>eudicotyledons</taxon>
        <taxon>Gunneridae</taxon>
        <taxon>Pentapetalae</taxon>
        <taxon>asterids</taxon>
        <taxon>lamiids</taxon>
        <taxon>Lamiales</taxon>
        <taxon>Gesneriaceae</taxon>
        <taxon>Didymocarpoideae</taxon>
        <taxon>Trichosporeae</taxon>
        <taxon>Loxocarpinae</taxon>
        <taxon>Dorcoceras</taxon>
    </lineage>
</organism>
<evidence type="ECO:0000313" key="1">
    <source>
        <dbReference type="EMBL" id="KZV47745.1"/>
    </source>
</evidence>
<sequence length="81" mass="9160">MRESTRRGRVLVNVAELTGIVSVTQIRVNMSRYERWNLLQLKIGGAGFVLLSSFDGYQSGVVDRRVGGARRICSVREFSRQ</sequence>
<protein>
    <submittedName>
        <fullName evidence="1">Myb domain-containing transcription factor</fullName>
    </submittedName>
</protein>
<accession>A0A2Z7CN17</accession>
<proteinExistence type="predicted"/>
<name>A0A2Z7CN17_9LAMI</name>
<dbReference type="AlphaFoldDB" id="A0A2Z7CN17"/>
<gene>
    <name evidence="1" type="ORF">F511_42576</name>
</gene>
<reference evidence="1 2" key="1">
    <citation type="journal article" date="2015" name="Proc. Natl. Acad. Sci. U.S.A.">
        <title>The resurrection genome of Boea hygrometrica: A blueprint for survival of dehydration.</title>
        <authorList>
            <person name="Xiao L."/>
            <person name="Yang G."/>
            <person name="Zhang L."/>
            <person name="Yang X."/>
            <person name="Zhao S."/>
            <person name="Ji Z."/>
            <person name="Zhou Q."/>
            <person name="Hu M."/>
            <person name="Wang Y."/>
            <person name="Chen M."/>
            <person name="Xu Y."/>
            <person name="Jin H."/>
            <person name="Xiao X."/>
            <person name="Hu G."/>
            <person name="Bao F."/>
            <person name="Hu Y."/>
            <person name="Wan P."/>
            <person name="Li L."/>
            <person name="Deng X."/>
            <person name="Kuang T."/>
            <person name="Xiang C."/>
            <person name="Zhu J.K."/>
            <person name="Oliver M.J."/>
            <person name="He Y."/>
        </authorList>
    </citation>
    <scope>NUCLEOTIDE SEQUENCE [LARGE SCALE GENOMIC DNA]</scope>
    <source>
        <strain evidence="2">cv. XS01</strain>
    </source>
</reference>
<keyword evidence="2" id="KW-1185">Reference proteome</keyword>
<dbReference type="Proteomes" id="UP000250235">
    <property type="component" value="Unassembled WGS sequence"/>
</dbReference>